<organism evidence="2 3">
    <name type="scientific">Calicophoron daubneyi</name>
    <name type="common">Rumen fluke</name>
    <name type="synonym">Paramphistomum daubneyi</name>
    <dbReference type="NCBI Taxonomy" id="300641"/>
    <lineage>
        <taxon>Eukaryota</taxon>
        <taxon>Metazoa</taxon>
        <taxon>Spiralia</taxon>
        <taxon>Lophotrochozoa</taxon>
        <taxon>Platyhelminthes</taxon>
        <taxon>Trematoda</taxon>
        <taxon>Digenea</taxon>
        <taxon>Plagiorchiida</taxon>
        <taxon>Pronocephalata</taxon>
        <taxon>Paramphistomoidea</taxon>
        <taxon>Paramphistomidae</taxon>
        <taxon>Calicophoron</taxon>
    </lineage>
</organism>
<evidence type="ECO:0000256" key="1">
    <source>
        <dbReference type="SAM" id="MobiDB-lite"/>
    </source>
</evidence>
<feature type="region of interest" description="Disordered" evidence="1">
    <location>
        <begin position="22"/>
        <end position="61"/>
    </location>
</feature>
<dbReference type="Proteomes" id="UP001497525">
    <property type="component" value="Unassembled WGS sequence"/>
</dbReference>
<reference evidence="2" key="1">
    <citation type="submission" date="2024-06" db="EMBL/GenBank/DDBJ databases">
        <authorList>
            <person name="Liu X."/>
            <person name="Lenzi L."/>
            <person name="Haldenby T S."/>
            <person name="Uol C."/>
        </authorList>
    </citation>
    <scope>NUCLEOTIDE SEQUENCE</scope>
</reference>
<gene>
    <name evidence="2" type="ORF">CDAUBV1_LOCUS8356</name>
</gene>
<sequence>MQRRPLTRIELGLQDVVEFKKFMDAQKPSQSQKPEDHKSQTDLTNTSEKDRRKQTVRHRIA</sequence>
<evidence type="ECO:0008006" key="4">
    <source>
        <dbReference type="Google" id="ProtNLM"/>
    </source>
</evidence>
<name>A0AAV2TB52_CALDB</name>
<proteinExistence type="predicted"/>
<dbReference type="AlphaFoldDB" id="A0AAV2TB52"/>
<protein>
    <recommendedName>
        <fullName evidence="4">Anaphase-promoting complex subunit CDC26</fullName>
    </recommendedName>
</protein>
<accession>A0AAV2TB52</accession>
<evidence type="ECO:0000313" key="2">
    <source>
        <dbReference type="EMBL" id="CAL5134573.1"/>
    </source>
</evidence>
<dbReference type="EMBL" id="CAXLJL010000212">
    <property type="protein sequence ID" value="CAL5134573.1"/>
    <property type="molecule type" value="Genomic_DNA"/>
</dbReference>
<evidence type="ECO:0000313" key="3">
    <source>
        <dbReference type="Proteomes" id="UP001497525"/>
    </source>
</evidence>
<comment type="caution">
    <text evidence="2">The sequence shown here is derived from an EMBL/GenBank/DDBJ whole genome shotgun (WGS) entry which is preliminary data.</text>
</comment>